<evidence type="ECO:0000313" key="2">
    <source>
        <dbReference type="EMBL" id="KAF9546719.1"/>
    </source>
</evidence>
<dbReference type="AlphaFoldDB" id="A0A9P6FC86"/>
<organism evidence="2 3">
    <name type="scientific">Mortierella hygrophila</name>
    <dbReference type="NCBI Taxonomy" id="979708"/>
    <lineage>
        <taxon>Eukaryota</taxon>
        <taxon>Fungi</taxon>
        <taxon>Fungi incertae sedis</taxon>
        <taxon>Mucoromycota</taxon>
        <taxon>Mortierellomycotina</taxon>
        <taxon>Mortierellomycetes</taxon>
        <taxon>Mortierellales</taxon>
        <taxon>Mortierellaceae</taxon>
        <taxon>Mortierella</taxon>
    </lineage>
</organism>
<comment type="caution">
    <text evidence="2">The sequence shown here is derived from an EMBL/GenBank/DDBJ whole genome shotgun (WGS) entry which is preliminary data.</text>
</comment>
<sequence length="384" mass="42585">MFMRVRTDLEMTSELNKDTLIINTISPAAQGFTISPMIKAESLVPSLSSRLPRIEALVAELLTVLCPDLDNDLQAEVTLVGQNLRVYQHTGCVEELASAAAKDSRVMVEDEFGLTNKYNSDRKVDLSVRVYADHTWQNEIAVYEFKSSSGSDAISRQQQHKFVWLNGVILLDLEQRGVDISKCYPIIAEGRGLVLDFYTLRRYDDVLGAGRFVSTLVTIALSAAQAVLEIGLHSYITGICSGGEQMQTLRTLASTVAAEHSDSPRSADGCRGSLRNLVQTSCDFDTLLQKALGLDYASPESPAANTLTAPPTTSQHRMARPKRLSHWYPARSWVTRRRSKKSSAIRHSSARPSRATSHQPARSTGMQSRHWDRTFQAQEVKDRG</sequence>
<evidence type="ECO:0000256" key="1">
    <source>
        <dbReference type="SAM" id="MobiDB-lite"/>
    </source>
</evidence>
<feature type="region of interest" description="Disordered" evidence="1">
    <location>
        <begin position="299"/>
        <end position="323"/>
    </location>
</feature>
<dbReference type="Proteomes" id="UP000723463">
    <property type="component" value="Unassembled WGS sequence"/>
</dbReference>
<keyword evidence="3" id="KW-1185">Reference proteome</keyword>
<protein>
    <submittedName>
        <fullName evidence="2">Uncharacterized protein</fullName>
    </submittedName>
</protein>
<proteinExistence type="predicted"/>
<dbReference type="EMBL" id="JAAAXW010000052">
    <property type="protein sequence ID" value="KAF9546719.1"/>
    <property type="molecule type" value="Genomic_DNA"/>
</dbReference>
<evidence type="ECO:0000313" key="3">
    <source>
        <dbReference type="Proteomes" id="UP000723463"/>
    </source>
</evidence>
<feature type="compositionally biased region" description="Basic and acidic residues" evidence="1">
    <location>
        <begin position="369"/>
        <end position="384"/>
    </location>
</feature>
<reference evidence="2" key="1">
    <citation type="journal article" date="2020" name="Fungal Divers.">
        <title>Resolving the Mortierellaceae phylogeny through synthesis of multi-gene phylogenetics and phylogenomics.</title>
        <authorList>
            <person name="Vandepol N."/>
            <person name="Liber J."/>
            <person name="Desiro A."/>
            <person name="Na H."/>
            <person name="Kennedy M."/>
            <person name="Barry K."/>
            <person name="Grigoriev I.V."/>
            <person name="Miller A.N."/>
            <person name="O'Donnell K."/>
            <person name="Stajich J.E."/>
            <person name="Bonito G."/>
        </authorList>
    </citation>
    <scope>NUCLEOTIDE SEQUENCE</scope>
    <source>
        <strain evidence="2">NRRL 2591</strain>
    </source>
</reference>
<feature type="region of interest" description="Disordered" evidence="1">
    <location>
        <begin position="337"/>
        <end position="384"/>
    </location>
</feature>
<accession>A0A9P6FC86</accession>
<feature type="compositionally biased region" description="Low complexity" evidence="1">
    <location>
        <begin position="302"/>
        <end position="313"/>
    </location>
</feature>
<name>A0A9P6FC86_9FUNG</name>
<feature type="compositionally biased region" description="Polar residues" evidence="1">
    <location>
        <begin position="350"/>
        <end position="367"/>
    </location>
</feature>
<gene>
    <name evidence="2" type="ORF">EC957_009479</name>
</gene>